<dbReference type="NCBIfam" id="TIGR00231">
    <property type="entry name" value="small_GTP"/>
    <property type="match status" value="1"/>
</dbReference>
<keyword evidence="10" id="KW-0636">Prenylation</keyword>
<dbReference type="OrthoDB" id="5976022at2759"/>
<dbReference type="AlphaFoldDB" id="A0A0D7ADW7"/>
<keyword evidence="2" id="KW-0488">Methylation</keyword>
<dbReference type="SUPFAM" id="SSF52540">
    <property type="entry name" value="P-loop containing nucleoside triphosphate hydrolases"/>
    <property type="match status" value="1"/>
</dbReference>
<reference evidence="13 14" key="1">
    <citation type="journal article" date="2015" name="Fungal Genet. Biol.">
        <title>Evolution of novel wood decay mechanisms in Agaricales revealed by the genome sequences of Fistulina hepatica and Cylindrobasidium torrendii.</title>
        <authorList>
            <person name="Floudas D."/>
            <person name="Held B.W."/>
            <person name="Riley R."/>
            <person name="Nagy L.G."/>
            <person name="Koehler G."/>
            <person name="Ransdell A.S."/>
            <person name="Younus H."/>
            <person name="Chow J."/>
            <person name="Chiniquy J."/>
            <person name="Lipzen A."/>
            <person name="Tritt A."/>
            <person name="Sun H."/>
            <person name="Haridas S."/>
            <person name="LaButti K."/>
            <person name="Ohm R.A."/>
            <person name="Kues U."/>
            <person name="Blanchette R.A."/>
            <person name="Grigoriev I.V."/>
            <person name="Minto R.E."/>
            <person name="Hibbett D.S."/>
        </authorList>
    </citation>
    <scope>NUCLEOTIDE SEQUENCE [LARGE SCALE GENOMIC DNA]</scope>
    <source>
        <strain evidence="13 14">ATCC 64428</strain>
    </source>
</reference>
<dbReference type="InterPro" id="IPR020849">
    <property type="entry name" value="Small_GTPase_Ras-type"/>
</dbReference>
<dbReference type="GO" id="GO:0003924">
    <property type="term" value="F:GTPase activity"/>
    <property type="evidence" value="ECO:0007669"/>
    <property type="project" value="InterPro"/>
</dbReference>
<keyword evidence="9" id="KW-0449">Lipoprotein</keyword>
<evidence type="ECO:0000256" key="8">
    <source>
        <dbReference type="ARBA" id="ARBA00023136"/>
    </source>
</evidence>
<comment type="subcellular location">
    <subcellularLocation>
        <location evidence="1">Cell membrane</location>
        <topology evidence="1">Lipid-anchor</topology>
        <orientation evidence="1">Cytoplasmic side</orientation>
    </subcellularLocation>
</comment>
<comment type="similarity">
    <text evidence="11">Belongs to the small GTPase superfamily. Rheb family.</text>
</comment>
<evidence type="ECO:0008006" key="15">
    <source>
        <dbReference type="Google" id="ProtNLM"/>
    </source>
</evidence>
<gene>
    <name evidence="13" type="ORF">FISHEDRAFT_73580</name>
</gene>
<dbReference type="InterPro" id="IPR027417">
    <property type="entry name" value="P-loop_NTPase"/>
</dbReference>
<evidence type="ECO:0000256" key="1">
    <source>
        <dbReference type="ARBA" id="ARBA00004342"/>
    </source>
</evidence>
<dbReference type="InterPro" id="IPR001806">
    <property type="entry name" value="Small_GTPase"/>
</dbReference>
<evidence type="ECO:0000256" key="7">
    <source>
        <dbReference type="ARBA" id="ARBA00023134"/>
    </source>
</evidence>
<keyword evidence="6" id="KW-0460">Magnesium</keyword>
<name>A0A0D7ADW7_9AGAR</name>
<dbReference type="GO" id="GO:0005886">
    <property type="term" value="C:plasma membrane"/>
    <property type="evidence" value="ECO:0007669"/>
    <property type="project" value="UniProtKB-SubCell"/>
</dbReference>
<dbReference type="Proteomes" id="UP000054144">
    <property type="component" value="Unassembled WGS sequence"/>
</dbReference>
<evidence type="ECO:0000256" key="9">
    <source>
        <dbReference type="ARBA" id="ARBA00023288"/>
    </source>
</evidence>
<dbReference type="PANTHER" id="PTHR24070">
    <property type="entry name" value="RAS, DI-RAS, AND RHEB FAMILY MEMBERS OF SMALL GTPASE SUPERFAMILY"/>
    <property type="match status" value="1"/>
</dbReference>
<sequence>MPASVDNAKKRKVAVLGARSVGKSCLIKKYIDDTFAESYFPTIETSHTKSVKYHGQDYSLTIVDTAGQDEFSPMNAQHAIGIHGYVLVYSIASRNSFDMIKIIYDKIVDYSGITDIPCVIVASKLDLQDSSRQIPVKDGEALAQECNGAFVETSSKQDINVAKVFDLCLAEMERRLAPNQTEPPAKSCFVM</sequence>
<keyword evidence="5" id="KW-0378">Hydrolase</keyword>
<dbReference type="EMBL" id="KN881832">
    <property type="protein sequence ID" value="KIY48609.1"/>
    <property type="molecule type" value="Genomic_DNA"/>
</dbReference>
<dbReference type="GO" id="GO:0046872">
    <property type="term" value="F:metal ion binding"/>
    <property type="evidence" value="ECO:0007669"/>
    <property type="project" value="UniProtKB-KW"/>
</dbReference>
<keyword evidence="8" id="KW-0472">Membrane</keyword>
<dbReference type="Pfam" id="PF00071">
    <property type="entry name" value="Ras"/>
    <property type="match status" value="1"/>
</dbReference>
<dbReference type="GO" id="GO:0005525">
    <property type="term" value="F:GTP binding"/>
    <property type="evidence" value="ECO:0007669"/>
    <property type="project" value="UniProtKB-KW"/>
</dbReference>
<accession>A0A0D7ADW7</accession>
<organism evidence="13 14">
    <name type="scientific">Fistulina hepatica ATCC 64428</name>
    <dbReference type="NCBI Taxonomy" id="1128425"/>
    <lineage>
        <taxon>Eukaryota</taxon>
        <taxon>Fungi</taxon>
        <taxon>Dikarya</taxon>
        <taxon>Basidiomycota</taxon>
        <taxon>Agaricomycotina</taxon>
        <taxon>Agaricomycetes</taxon>
        <taxon>Agaricomycetidae</taxon>
        <taxon>Agaricales</taxon>
        <taxon>Fistulinaceae</taxon>
        <taxon>Fistulina</taxon>
    </lineage>
</organism>
<keyword evidence="4" id="KW-0547">Nucleotide-binding</keyword>
<dbReference type="SMART" id="SM00174">
    <property type="entry name" value="RHO"/>
    <property type="match status" value="1"/>
</dbReference>
<comment type="catalytic activity">
    <reaction evidence="12">
        <text>GTP + H2O = GDP + phosphate + H(+)</text>
        <dbReference type="Rhea" id="RHEA:19669"/>
        <dbReference type="ChEBI" id="CHEBI:15377"/>
        <dbReference type="ChEBI" id="CHEBI:15378"/>
        <dbReference type="ChEBI" id="CHEBI:37565"/>
        <dbReference type="ChEBI" id="CHEBI:43474"/>
        <dbReference type="ChEBI" id="CHEBI:58189"/>
    </reaction>
    <physiologicalReaction direction="left-to-right" evidence="12">
        <dbReference type="Rhea" id="RHEA:19670"/>
    </physiologicalReaction>
</comment>
<keyword evidence="3" id="KW-0479">Metal-binding</keyword>
<protein>
    <recommendedName>
        <fullName evidence="15">Rheb small monomeric GTPase RhbA</fullName>
    </recommendedName>
</protein>
<dbReference type="SMART" id="SM00175">
    <property type="entry name" value="RAB"/>
    <property type="match status" value="1"/>
</dbReference>
<keyword evidence="7" id="KW-0342">GTP-binding</keyword>
<dbReference type="GO" id="GO:0007165">
    <property type="term" value="P:signal transduction"/>
    <property type="evidence" value="ECO:0007669"/>
    <property type="project" value="InterPro"/>
</dbReference>
<evidence type="ECO:0000256" key="5">
    <source>
        <dbReference type="ARBA" id="ARBA00022801"/>
    </source>
</evidence>
<dbReference type="PROSITE" id="PS51421">
    <property type="entry name" value="RAS"/>
    <property type="match status" value="1"/>
</dbReference>
<evidence type="ECO:0000256" key="4">
    <source>
        <dbReference type="ARBA" id="ARBA00022741"/>
    </source>
</evidence>
<evidence type="ECO:0000313" key="13">
    <source>
        <dbReference type="EMBL" id="KIY48609.1"/>
    </source>
</evidence>
<dbReference type="PROSITE" id="PS51420">
    <property type="entry name" value="RHO"/>
    <property type="match status" value="1"/>
</dbReference>
<dbReference type="PRINTS" id="PR00449">
    <property type="entry name" value="RASTRNSFRMNG"/>
</dbReference>
<dbReference type="SMART" id="SM00173">
    <property type="entry name" value="RAS"/>
    <property type="match status" value="1"/>
</dbReference>
<evidence type="ECO:0000256" key="11">
    <source>
        <dbReference type="ARBA" id="ARBA00037969"/>
    </source>
</evidence>
<evidence type="ECO:0000256" key="12">
    <source>
        <dbReference type="ARBA" id="ARBA00049117"/>
    </source>
</evidence>
<evidence type="ECO:0000256" key="6">
    <source>
        <dbReference type="ARBA" id="ARBA00022842"/>
    </source>
</evidence>
<proteinExistence type="inferred from homology"/>
<evidence type="ECO:0000256" key="10">
    <source>
        <dbReference type="ARBA" id="ARBA00023289"/>
    </source>
</evidence>
<dbReference type="FunFam" id="3.40.50.300:FF:000273">
    <property type="entry name" value="GTP-binding protein Rheb homolog"/>
    <property type="match status" value="1"/>
</dbReference>
<dbReference type="PROSITE" id="PS51419">
    <property type="entry name" value="RAB"/>
    <property type="match status" value="1"/>
</dbReference>
<dbReference type="Gene3D" id="3.40.50.300">
    <property type="entry name" value="P-loop containing nucleotide triphosphate hydrolases"/>
    <property type="match status" value="1"/>
</dbReference>
<dbReference type="InterPro" id="IPR005225">
    <property type="entry name" value="Small_GTP-bd"/>
</dbReference>
<evidence type="ECO:0000313" key="14">
    <source>
        <dbReference type="Proteomes" id="UP000054144"/>
    </source>
</evidence>
<evidence type="ECO:0000256" key="2">
    <source>
        <dbReference type="ARBA" id="ARBA00022481"/>
    </source>
</evidence>
<keyword evidence="14" id="KW-1185">Reference proteome</keyword>
<evidence type="ECO:0000256" key="3">
    <source>
        <dbReference type="ARBA" id="ARBA00022723"/>
    </source>
</evidence>